<dbReference type="GO" id="GO:0016853">
    <property type="term" value="F:isomerase activity"/>
    <property type="evidence" value="ECO:0007669"/>
    <property type="project" value="UniProtKB-KW"/>
</dbReference>
<proteinExistence type="predicted"/>
<sequence>MTQRTVDVWFDPMCPYTWIISRWLLEVQQVRPVAVRWHVLSLAVLNEDREEDPEGDPDGFLWMPVRLCAAVARKYGQEALGRLYTALGTRVHNQGEQRDDTFQNALSDAGLPRELAAVADSTEYDDAVRASHAEGLGLVGDHVGSPVLACTDEEGRRIAFFGPVLSTMPRGEQAARLWDGVLLVAGTPGFHELKGGPHEEPNLADLR</sequence>
<dbReference type="SUPFAM" id="SSF52833">
    <property type="entry name" value="Thioredoxin-like"/>
    <property type="match status" value="1"/>
</dbReference>
<dbReference type="EMBL" id="FOKG01000007">
    <property type="protein sequence ID" value="SFB26853.1"/>
    <property type="molecule type" value="Genomic_DNA"/>
</dbReference>
<dbReference type="RefSeq" id="WP_091673452.1">
    <property type="nucleotide sequence ID" value="NZ_FOKG01000007.1"/>
</dbReference>
<evidence type="ECO:0000313" key="1">
    <source>
        <dbReference type="EMBL" id="SFB26853.1"/>
    </source>
</evidence>
<dbReference type="Pfam" id="PF22234">
    <property type="entry name" value="Rv2466c-like"/>
    <property type="match status" value="1"/>
</dbReference>
<dbReference type="InterPro" id="IPR053977">
    <property type="entry name" value="Rv2466c-like"/>
</dbReference>
<dbReference type="Proteomes" id="UP000243799">
    <property type="component" value="Unassembled WGS sequence"/>
</dbReference>
<dbReference type="CDD" id="cd02972">
    <property type="entry name" value="DsbA_family"/>
    <property type="match status" value="1"/>
</dbReference>
<dbReference type="OrthoDB" id="3674435at2"/>
<gene>
    <name evidence="1" type="ORF">SAMN05216266_107126</name>
</gene>
<protein>
    <submittedName>
        <fullName evidence="1">Predicted dithiol-disulfide isomerase, DsbA family</fullName>
    </submittedName>
</protein>
<accession>A0A1I0ZRS1</accession>
<dbReference type="AlphaFoldDB" id="A0A1I0ZRS1"/>
<keyword evidence="1" id="KW-0413">Isomerase</keyword>
<organism evidence="1 2">
    <name type="scientific">Amycolatopsis marina</name>
    <dbReference type="NCBI Taxonomy" id="490629"/>
    <lineage>
        <taxon>Bacteria</taxon>
        <taxon>Bacillati</taxon>
        <taxon>Actinomycetota</taxon>
        <taxon>Actinomycetes</taxon>
        <taxon>Pseudonocardiales</taxon>
        <taxon>Pseudonocardiaceae</taxon>
        <taxon>Amycolatopsis</taxon>
    </lineage>
</organism>
<keyword evidence="2" id="KW-1185">Reference proteome</keyword>
<dbReference type="STRING" id="490629.SAMN05216266_107126"/>
<reference evidence="2" key="1">
    <citation type="submission" date="2016-10" db="EMBL/GenBank/DDBJ databases">
        <authorList>
            <person name="Varghese N."/>
            <person name="Submissions S."/>
        </authorList>
    </citation>
    <scope>NUCLEOTIDE SEQUENCE [LARGE SCALE GENOMIC DNA]</scope>
    <source>
        <strain evidence="2">CGMCC 4.3568</strain>
    </source>
</reference>
<dbReference type="InterPro" id="IPR036249">
    <property type="entry name" value="Thioredoxin-like_sf"/>
</dbReference>
<dbReference type="Gene3D" id="3.40.30.10">
    <property type="entry name" value="Glutaredoxin"/>
    <property type="match status" value="1"/>
</dbReference>
<evidence type="ECO:0000313" key="2">
    <source>
        <dbReference type="Proteomes" id="UP000243799"/>
    </source>
</evidence>
<name>A0A1I0ZRS1_9PSEU</name>